<dbReference type="CDD" id="cd16891">
    <property type="entry name" value="CwlT-like"/>
    <property type="match status" value="1"/>
</dbReference>
<dbReference type="RefSeq" id="YP_009198023.1">
    <property type="nucleotide sequence ID" value="NC_028789.1"/>
</dbReference>
<organism evidence="4 5">
    <name type="scientific">Bacillus phage VMY22</name>
    <dbReference type="NCBI Taxonomy" id="1734382"/>
    <lineage>
        <taxon>Viruses</taxon>
        <taxon>Duplodnaviria</taxon>
        <taxon>Heunggongvirae</taxon>
        <taxon>Uroviricota</taxon>
        <taxon>Caudoviricetes</taxon>
        <taxon>Salasmaviridae</taxon>
        <taxon>Mingyongvirus</taxon>
        <taxon>Mingyongvirus VMY22</taxon>
    </lineage>
</organism>
<keyword evidence="2" id="KW-0081">Bacteriolytic enzyme</keyword>
<dbReference type="GO" id="GO:0042742">
    <property type="term" value="P:defense response to bacterium"/>
    <property type="evidence" value="ECO:0007669"/>
    <property type="project" value="UniProtKB-KW"/>
</dbReference>
<dbReference type="SMR" id="A0A0N9SIT8"/>
<dbReference type="InterPro" id="IPR047194">
    <property type="entry name" value="CwlT-like_lysozyme"/>
</dbReference>
<dbReference type="Gene3D" id="2.70.70.10">
    <property type="entry name" value="Glucose Permease (Domain IIA)"/>
    <property type="match status" value="1"/>
</dbReference>
<dbReference type="OrthoDB" id="3555at10239"/>
<evidence type="ECO:0000256" key="2">
    <source>
        <dbReference type="ARBA" id="ARBA00022638"/>
    </source>
</evidence>
<dbReference type="InterPro" id="IPR023346">
    <property type="entry name" value="Lysozyme-like_dom_sf"/>
</dbReference>
<reference evidence="4 5" key="1">
    <citation type="journal article" date="2016" name="Virus Genes">
        <title>Complete genome sequence of the cold-active bacteriophage VMY22 from Bacillus cereus.</title>
        <authorList>
            <person name="Qin K."/>
            <person name="Cheng B."/>
            <person name="Zhang S."/>
            <person name="Wang N."/>
            <person name="Fang Y."/>
            <person name="Zhang Q."/>
            <person name="Kuang A."/>
            <person name="Lin L."/>
            <person name="Ji X."/>
            <person name="Wei Y."/>
        </authorList>
    </citation>
    <scope>NUCLEOTIDE SEQUENCE [LARGE SCALE GENOMIC DNA]</scope>
</reference>
<dbReference type="SUPFAM" id="SSF51261">
    <property type="entry name" value="Duplicated hybrid motif"/>
    <property type="match status" value="1"/>
</dbReference>
<accession>A0A0N9SIT8</accession>
<dbReference type="Proteomes" id="UP000201978">
    <property type="component" value="Segment"/>
</dbReference>
<evidence type="ECO:0000313" key="5">
    <source>
        <dbReference type="Proteomes" id="UP000201978"/>
    </source>
</evidence>
<dbReference type="KEGG" id="vg:26625165"/>
<dbReference type="SUPFAM" id="SSF53955">
    <property type="entry name" value="Lysozyme-like"/>
    <property type="match status" value="1"/>
</dbReference>
<protein>
    <submittedName>
        <fullName evidence="4">Morphogenesis protein</fullName>
    </submittedName>
</protein>
<dbReference type="GO" id="GO:0003824">
    <property type="term" value="F:catalytic activity"/>
    <property type="evidence" value="ECO:0007669"/>
    <property type="project" value="UniProtKB-KW"/>
</dbReference>
<dbReference type="InterPro" id="IPR011055">
    <property type="entry name" value="Dup_hybrid_motif"/>
</dbReference>
<gene>
    <name evidence="4" type="ORF">VMY22_18</name>
</gene>
<dbReference type="GeneID" id="26625165"/>
<evidence type="ECO:0000313" key="4">
    <source>
        <dbReference type="EMBL" id="ALH46483.1"/>
    </source>
</evidence>
<dbReference type="Gene3D" id="1.10.530.10">
    <property type="match status" value="1"/>
</dbReference>
<keyword evidence="1" id="KW-0929">Antimicrobial</keyword>
<sequence>MKAGQKSNGSNGLQNSLFPMDVMWISQGSDGDFSHKNSKAIDYIHLTKAGKRTMRAPVYAPADVTCSHVSGTGAGTAWTTDKEVNTPIGKTRVTYMVWHDNDSPNRHVGEKRKQGEVMVRTGTAGFVTGDHLHLEVYKGTTMHDKSQRVQNWELVFINDTELVKTNNYPWRTTEDSTGSINGSCEIGDGTITLNDRVNGKVLSYKDAMQKECDAQGIGWAVPYLLALMMTESEGAGGDPMQSSESQGWPPNYIKDPMQSIHFGVKHFKEAWTKSQQYKVDVWTTFQEYNFGIGYSKYIGERGGVNTIELAEWYSMNRVSPHKPPIRTPYSWEGAKAVGKPYRWKDGGNFHYANRVKWYTSGDGSVNPCGEETGVTEEDKGRKKTNNIIRLLLSDQLNGWR</sequence>
<evidence type="ECO:0000256" key="1">
    <source>
        <dbReference type="ARBA" id="ARBA00022529"/>
    </source>
</evidence>
<proteinExistence type="predicted"/>
<dbReference type="GO" id="GO:0031640">
    <property type="term" value="P:killing of cells of another organism"/>
    <property type="evidence" value="ECO:0007669"/>
    <property type="project" value="UniProtKB-KW"/>
</dbReference>
<keyword evidence="5" id="KW-1185">Reference proteome</keyword>
<feature type="domain" description="CwlT-like lysozyme" evidence="3">
    <location>
        <begin position="200"/>
        <end position="358"/>
    </location>
</feature>
<dbReference type="EMBL" id="KT780304">
    <property type="protein sequence ID" value="ALH46483.1"/>
    <property type="molecule type" value="Genomic_DNA"/>
</dbReference>
<name>A0A0N9SIT8_9CAUD</name>
<dbReference type="Pfam" id="PF13702">
    <property type="entry name" value="Lysozyme_like"/>
    <property type="match status" value="1"/>
</dbReference>
<evidence type="ECO:0000259" key="3">
    <source>
        <dbReference type="Pfam" id="PF13702"/>
    </source>
</evidence>